<dbReference type="Gene3D" id="3.40.630.10">
    <property type="entry name" value="Zn peptidases"/>
    <property type="match status" value="1"/>
</dbReference>
<gene>
    <name evidence="5" type="primary">astE</name>
    <name evidence="8" type="ORF">CBP31_01750</name>
</gene>
<evidence type="ECO:0000313" key="8">
    <source>
        <dbReference type="EMBL" id="ART81513.1"/>
    </source>
</evidence>
<proteinExistence type="inferred from homology"/>
<dbReference type="KEGG" id="opf:CBP31_01750"/>
<dbReference type="RefSeq" id="WP_087034597.1">
    <property type="nucleotide sequence ID" value="NZ_CP021377.1"/>
</dbReference>
<dbReference type="GO" id="GO:0016788">
    <property type="term" value="F:hydrolase activity, acting on ester bonds"/>
    <property type="evidence" value="ECO:0007669"/>
    <property type="project" value="UniProtKB-UniRule"/>
</dbReference>
<dbReference type="EMBL" id="CP021377">
    <property type="protein sequence ID" value="ART81513.1"/>
    <property type="molecule type" value="Genomic_DNA"/>
</dbReference>
<protein>
    <recommendedName>
        <fullName evidence="5">Succinylglutamate desuccinylase</fullName>
        <ecNumber evidence="5">3.5.1.96</ecNumber>
    </recommendedName>
</protein>
<dbReference type="NCBIfam" id="NF003706">
    <property type="entry name" value="PRK05324.1"/>
    <property type="match status" value="1"/>
</dbReference>
<evidence type="ECO:0000259" key="6">
    <source>
        <dbReference type="Pfam" id="PF04952"/>
    </source>
</evidence>
<name>A0A1Y0D1X5_9GAMM</name>
<reference evidence="8 9" key="1">
    <citation type="journal article" date="2014" name="Int. J. Syst. Evol. Microbiol.">
        <title>Oceanisphaera profunda sp. nov., a marine bacterium isolated from deep-sea sediment, and emended description of the genus Oceanisphaera.</title>
        <authorList>
            <person name="Xu Z."/>
            <person name="Zhang X.Y."/>
            <person name="Su H.N."/>
            <person name="Yu Z.C."/>
            <person name="Liu C."/>
            <person name="Li H."/>
            <person name="Chen X.L."/>
            <person name="Song X.Y."/>
            <person name="Xie B.B."/>
            <person name="Qin Q.L."/>
            <person name="Zhou B.C."/>
            <person name="Shi M."/>
            <person name="Huang Y."/>
            <person name="Zhang Y.Z."/>
        </authorList>
    </citation>
    <scope>NUCLEOTIDE SEQUENCE [LARGE SCALE GENOMIC DNA]</scope>
    <source>
        <strain evidence="8 9">SM1222</strain>
    </source>
</reference>
<dbReference type="GO" id="GO:0019544">
    <property type="term" value="P:L-arginine catabolic process to L-glutamate"/>
    <property type="evidence" value="ECO:0007669"/>
    <property type="project" value="UniProtKB-UniRule"/>
</dbReference>
<dbReference type="Pfam" id="PF04952">
    <property type="entry name" value="AstE_AspA_hybrid"/>
    <property type="match status" value="1"/>
</dbReference>
<dbReference type="InterPro" id="IPR050178">
    <property type="entry name" value="AspA/AstE_fam"/>
</dbReference>
<feature type="binding site" evidence="5">
    <location>
        <position position="188"/>
    </location>
    <ligand>
        <name>Zn(2+)</name>
        <dbReference type="ChEBI" id="CHEBI:29105"/>
    </ligand>
</feature>
<keyword evidence="4 5" id="KW-0862">Zinc</keyword>
<keyword evidence="3 5" id="KW-0378">Hydrolase</keyword>
<evidence type="ECO:0000256" key="3">
    <source>
        <dbReference type="ARBA" id="ARBA00022801"/>
    </source>
</evidence>
<dbReference type="InterPro" id="IPR016681">
    <property type="entry name" value="SuccinylGlu_desuccinylase"/>
</dbReference>
<dbReference type="InterPro" id="IPR007036">
    <property type="entry name" value="Aste_AspA_hybrid_dom"/>
</dbReference>
<dbReference type="PANTHER" id="PTHR15162:SF7">
    <property type="entry name" value="SUCCINYLGLUTAMATE DESUCCINYLASE"/>
    <property type="match status" value="1"/>
</dbReference>
<dbReference type="SUPFAM" id="SSF53187">
    <property type="entry name" value="Zn-dependent exopeptidases"/>
    <property type="match status" value="1"/>
</dbReference>
<dbReference type="Proteomes" id="UP000243937">
    <property type="component" value="Chromosome"/>
</dbReference>
<dbReference type="EC" id="3.5.1.96" evidence="5"/>
<evidence type="ECO:0000259" key="7">
    <source>
        <dbReference type="Pfam" id="PF24827"/>
    </source>
</evidence>
<dbReference type="Pfam" id="PF24827">
    <property type="entry name" value="AstE_AspA_cat"/>
    <property type="match status" value="2"/>
</dbReference>
<feature type="binding site" evidence="5">
    <location>
        <position position="68"/>
    </location>
    <ligand>
        <name>Zn(2+)</name>
        <dbReference type="ChEBI" id="CHEBI:29105"/>
    </ligand>
</feature>
<dbReference type="PANTHER" id="PTHR15162">
    <property type="entry name" value="ASPARTOACYLASE"/>
    <property type="match status" value="1"/>
</dbReference>
<comment type="similarity">
    <text evidence="5">Belongs to the AspA/AstE family. Succinylglutamate desuccinylase subfamily.</text>
</comment>
<dbReference type="GO" id="GO:0019545">
    <property type="term" value="P:L-arginine catabolic process to succinate"/>
    <property type="evidence" value="ECO:0007669"/>
    <property type="project" value="UniProtKB-UniRule"/>
</dbReference>
<dbReference type="GO" id="GO:0008270">
    <property type="term" value="F:zinc ion binding"/>
    <property type="evidence" value="ECO:0007669"/>
    <property type="project" value="UniProtKB-UniRule"/>
</dbReference>
<organism evidence="8 9">
    <name type="scientific">Oceanisphaera profunda</name>
    <dbReference type="NCBI Taxonomy" id="1416627"/>
    <lineage>
        <taxon>Bacteria</taxon>
        <taxon>Pseudomonadati</taxon>
        <taxon>Pseudomonadota</taxon>
        <taxon>Gammaproteobacteria</taxon>
        <taxon>Aeromonadales</taxon>
        <taxon>Aeromonadaceae</taxon>
        <taxon>Oceanisphaera</taxon>
    </lineage>
</organism>
<comment type="catalytic activity">
    <reaction evidence="5">
        <text>N-succinyl-L-glutamate + H2O = L-glutamate + succinate</text>
        <dbReference type="Rhea" id="RHEA:15169"/>
        <dbReference type="ChEBI" id="CHEBI:15377"/>
        <dbReference type="ChEBI" id="CHEBI:29985"/>
        <dbReference type="ChEBI" id="CHEBI:30031"/>
        <dbReference type="ChEBI" id="CHEBI:58763"/>
        <dbReference type="EC" id="3.5.1.96"/>
    </reaction>
</comment>
<evidence type="ECO:0000256" key="5">
    <source>
        <dbReference type="HAMAP-Rule" id="MF_00767"/>
    </source>
</evidence>
<dbReference type="UniPathway" id="UPA00185">
    <property type="reaction ID" value="UER00283"/>
</dbReference>
<keyword evidence="2 5" id="KW-0479">Metal-binding</keyword>
<feature type="binding site" evidence="5">
    <location>
        <position position="71"/>
    </location>
    <ligand>
        <name>Zn(2+)</name>
        <dbReference type="ChEBI" id="CHEBI:29105"/>
    </ligand>
</feature>
<feature type="active site" evidence="5">
    <location>
        <position position="252"/>
    </location>
</feature>
<accession>A0A1Y0D1X5</accession>
<keyword evidence="1 5" id="KW-0056">Arginine metabolism</keyword>
<sequence length="374" mass="41182">MNTRLLNDFLTLSRANPDGLAPFSAPLASGGRIEVWDSGVLCVEPAPTVKGAKNEAAHKDIVISCGIHGNETAPIEMCERLLADIVSGRLVCAQRLLLIFGNLEAMNLAVREVEDNLNRLFCGQHGQQLESNGTLANKAGANKAVINKAVVKKTAVNKERVRAAKLEQYMARFYQARSGAKRLHYDLHTAIRPSKYEQFAVYPYMASHTYSRDLLAFLAAADINTLLLSHAPAPTFSCFSAQQFGAQSLTIELGKVMPFGQNEMGRLDRLQQCLTAELSEPSWQPPHFALTDLRVFQVCQEITKHSTQFCFHFSDDVANFSGFSPDALLATDGDRQWRVAEQEEAVVFPNAQVALGHRAALMAVVTELTDKMLC</sequence>
<dbReference type="AlphaFoldDB" id="A0A1Y0D1X5"/>
<evidence type="ECO:0000256" key="2">
    <source>
        <dbReference type="ARBA" id="ARBA00022723"/>
    </source>
</evidence>
<comment type="pathway">
    <text evidence="5">Amino-acid degradation; L-arginine degradation via AST pathway; L-glutamate and succinate from L-arginine: step 5/5.</text>
</comment>
<evidence type="ECO:0000256" key="1">
    <source>
        <dbReference type="ARBA" id="ARBA00022503"/>
    </source>
</evidence>
<evidence type="ECO:0000313" key="9">
    <source>
        <dbReference type="Proteomes" id="UP000243937"/>
    </source>
</evidence>
<feature type="domain" description="AstE/AspA barrel-sandwich hybrid" evidence="6">
    <location>
        <begin position="292"/>
        <end position="364"/>
    </location>
</feature>
<dbReference type="HAMAP" id="MF_00767">
    <property type="entry name" value="Arg_catab_AstE"/>
    <property type="match status" value="1"/>
</dbReference>
<comment type="function">
    <text evidence="5">Transforms N(2)-succinylglutamate into succinate and glutamate.</text>
</comment>
<dbReference type="InterPro" id="IPR055438">
    <property type="entry name" value="AstE_AspA_cat"/>
</dbReference>
<feature type="domain" description="Succinylglutamate desuccinylase/Aspartoacylase catalytic" evidence="7">
    <location>
        <begin position="155"/>
        <end position="276"/>
    </location>
</feature>
<dbReference type="GO" id="GO:0009017">
    <property type="term" value="F:succinylglutamate desuccinylase activity"/>
    <property type="evidence" value="ECO:0007669"/>
    <property type="project" value="UniProtKB-EC"/>
</dbReference>
<comment type="cofactor">
    <cofactor evidence="5">
        <name>Zn(2+)</name>
        <dbReference type="ChEBI" id="CHEBI:29105"/>
    </cofactor>
    <text evidence="5">Binds 1 zinc ion per subunit.</text>
</comment>
<feature type="domain" description="Succinylglutamate desuccinylase/Aspartoacylase catalytic" evidence="7">
    <location>
        <begin position="59"/>
        <end position="132"/>
    </location>
</feature>
<evidence type="ECO:0000256" key="4">
    <source>
        <dbReference type="ARBA" id="ARBA00022833"/>
    </source>
</evidence>
<dbReference type="OrthoDB" id="5290473at2"/>
<keyword evidence="9" id="KW-1185">Reference proteome</keyword>
<dbReference type="CDD" id="cd03855">
    <property type="entry name" value="M14_ASTE"/>
    <property type="match status" value="1"/>
</dbReference>